<dbReference type="PATRIC" id="fig|1163407.3.peg.1941"/>
<feature type="transmembrane region" description="Helical" evidence="1">
    <location>
        <begin position="89"/>
        <end position="106"/>
    </location>
</feature>
<comment type="caution">
    <text evidence="2">The sequence shown here is derived from an EMBL/GenBank/DDBJ whole genome shotgun (WGS) entry which is preliminary data.</text>
</comment>
<evidence type="ECO:0008006" key="4">
    <source>
        <dbReference type="Google" id="ProtNLM"/>
    </source>
</evidence>
<feature type="transmembrane region" description="Helical" evidence="1">
    <location>
        <begin position="149"/>
        <end position="174"/>
    </location>
</feature>
<organism evidence="2 3">
    <name type="scientific">Rhodanobacter spathiphylli B39</name>
    <dbReference type="NCBI Taxonomy" id="1163407"/>
    <lineage>
        <taxon>Bacteria</taxon>
        <taxon>Pseudomonadati</taxon>
        <taxon>Pseudomonadota</taxon>
        <taxon>Gammaproteobacteria</taxon>
        <taxon>Lysobacterales</taxon>
        <taxon>Rhodanobacteraceae</taxon>
        <taxon>Rhodanobacter</taxon>
    </lineage>
</organism>
<evidence type="ECO:0000313" key="2">
    <source>
        <dbReference type="EMBL" id="EIL93024.1"/>
    </source>
</evidence>
<keyword evidence="1" id="KW-0472">Membrane</keyword>
<feature type="transmembrane region" description="Helical" evidence="1">
    <location>
        <begin position="354"/>
        <end position="372"/>
    </location>
</feature>
<protein>
    <recommendedName>
        <fullName evidence="4">Transmembrane protein</fullName>
    </recommendedName>
</protein>
<evidence type="ECO:0000256" key="1">
    <source>
        <dbReference type="SAM" id="Phobius"/>
    </source>
</evidence>
<feature type="transmembrane region" description="Helical" evidence="1">
    <location>
        <begin position="186"/>
        <end position="206"/>
    </location>
</feature>
<evidence type="ECO:0000313" key="3">
    <source>
        <dbReference type="Proteomes" id="UP000003226"/>
    </source>
</evidence>
<feature type="transmembrane region" description="Helical" evidence="1">
    <location>
        <begin position="112"/>
        <end position="137"/>
    </location>
</feature>
<feature type="transmembrane region" description="Helical" evidence="1">
    <location>
        <begin position="12"/>
        <end position="35"/>
    </location>
</feature>
<feature type="transmembrane region" description="Helical" evidence="1">
    <location>
        <begin position="218"/>
        <end position="237"/>
    </location>
</feature>
<dbReference type="EMBL" id="AJXT01000024">
    <property type="protein sequence ID" value="EIL93024.1"/>
    <property type="molecule type" value="Genomic_DNA"/>
</dbReference>
<feature type="transmembrane region" description="Helical" evidence="1">
    <location>
        <begin position="243"/>
        <end position="261"/>
    </location>
</feature>
<sequence>MTKLRLDRAPAAPLPLRFLLTVPLWGVLAGVLLIVDGDVALRTRWSPATLALVHAFTLGVLGNAMFGSILQFLPAAAGVTLRGGERSGRWLHGLFNVGVLLLVAGMHQRWPFGLMTAAMVLPAAFVMLALMVVPGLLAAAGQRLLRAGFGVALASALVTAALGAVLALGLAGRLAVPLMVWTDVHASWGVLGWIVVLLATVARVVMPMFQGTGSVPEAAQATWLAGVVAMLVAVAGLRAGSAVAGVVAAPVLIFAGAGLWLQWRAPRLRRGPLVDSWRAGLIALACAALALPIAPGGMLAASVGLGLALPLLVTAMMLEIVPFIGWIALHRHCGRGIQLPGVQRLLPEADKRRVLLAQPLLLSLPAAMAWPSASLARVAGVALVLVWSLTGWTLLGAGRRARHFLRSLEKSR</sequence>
<feature type="transmembrane region" description="Helical" evidence="1">
    <location>
        <begin position="281"/>
        <end position="301"/>
    </location>
</feature>
<dbReference type="AlphaFoldDB" id="I4W0N3"/>
<keyword evidence="3" id="KW-1185">Reference proteome</keyword>
<reference evidence="2 3" key="1">
    <citation type="journal article" date="2012" name="J. Bacteriol.">
        <title>Genome sequences for six rhodanobacter strains, isolated from soils and the terrestrial subsurface, with variable denitrification capabilities.</title>
        <authorList>
            <person name="Kostka J.E."/>
            <person name="Green S.J."/>
            <person name="Rishishwar L."/>
            <person name="Prakash O."/>
            <person name="Katz L.S."/>
            <person name="Marino-Ramirez L."/>
            <person name="Jordan I.K."/>
            <person name="Munk C."/>
            <person name="Ivanova N."/>
            <person name="Mikhailova N."/>
            <person name="Watson D.B."/>
            <person name="Brown S.D."/>
            <person name="Palumbo A.V."/>
            <person name="Brooks S.C."/>
        </authorList>
    </citation>
    <scope>NUCLEOTIDE SEQUENCE [LARGE SCALE GENOMIC DNA]</scope>
    <source>
        <strain evidence="2 3">B39</strain>
    </source>
</reference>
<keyword evidence="1" id="KW-1133">Transmembrane helix</keyword>
<dbReference type="RefSeq" id="WP_007807781.1">
    <property type="nucleotide sequence ID" value="NZ_AJXT01000024.1"/>
</dbReference>
<dbReference type="STRING" id="1163407.UU7_09650"/>
<feature type="transmembrane region" description="Helical" evidence="1">
    <location>
        <begin position="55"/>
        <end position="77"/>
    </location>
</feature>
<feature type="transmembrane region" description="Helical" evidence="1">
    <location>
        <begin position="307"/>
        <end position="329"/>
    </location>
</feature>
<name>I4W0N3_9GAMM</name>
<proteinExistence type="predicted"/>
<dbReference type="Proteomes" id="UP000003226">
    <property type="component" value="Unassembled WGS sequence"/>
</dbReference>
<accession>I4W0N3</accession>
<gene>
    <name evidence="2" type="ORF">UU7_09650</name>
</gene>
<dbReference type="eggNOG" id="ENOG502ZESX">
    <property type="taxonomic scope" value="Bacteria"/>
</dbReference>
<feature type="transmembrane region" description="Helical" evidence="1">
    <location>
        <begin position="378"/>
        <end position="397"/>
    </location>
</feature>
<keyword evidence="1" id="KW-0812">Transmembrane</keyword>
<dbReference type="OrthoDB" id="5295665at2"/>